<name>A0A921MP21_9FIRM</name>
<feature type="region of interest" description="Disordered" evidence="1">
    <location>
        <begin position="515"/>
        <end position="553"/>
    </location>
</feature>
<accession>A0A921MP21</accession>
<dbReference type="InterPro" id="IPR016024">
    <property type="entry name" value="ARM-type_fold"/>
</dbReference>
<protein>
    <recommendedName>
        <fullName evidence="4">Phage-related protein</fullName>
    </recommendedName>
</protein>
<evidence type="ECO:0000313" key="2">
    <source>
        <dbReference type="EMBL" id="HJG87454.1"/>
    </source>
</evidence>
<dbReference type="Proteomes" id="UP000760668">
    <property type="component" value="Unassembled WGS sequence"/>
</dbReference>
<feature type="compositionally biased region" description="Low complexity" evidence="1">
    <location>
        <begin position="522"/>
        <end position="550"/>
    </location>
</feature>
<dbReference type="AlphaFoldDB" id="A0A921MP21"/>
<organism evidence="2 3">
    <name type="scientific">Pseudoflavonifractor capillosus</name>
    <dbReference type="NCBI Taxonomy" id="106588"/>
    <lineage>
        <taxon>Bacteria</taxon>
        <taxon>Bacillati</taxon>
        <taxon>Bacillota</taxon>
        <taxon>Clostridia</taxon>
        <taxon>Eubacteriales</taxon>
        <taxon>Oscillospiraceae</taxon>
        <taxon>Pseudoflavonifractor</taxon>
    </lineage>
</organism>
<gene>
    <name evidence="2" type="ORF">K8V01_10610</name>
</gene>
<dbReference type="SUPFAM" id="SSF48371">
    <property type="entry name" value="ARM repeat"/>
    <property type="match status" value="1"/>
</dbReference>
<sequence>MAREDGSVLIKVKSDDSEFKSGLSKLGNVAKTGLKAGVAAISGIATAAAGAVTGLLAIEQATEEYRVAMGKLNTAFQAANMSQEAAKQSYTEFYKILGDTDTATEASQLLAKLADSEEDIANWTDIAAGVYGTFGDSLPIEGLIEAANETVKVGTVTGVLADALNWAGISEDEFNEKLAACSSESERNQLLMDTLSRTYQGAADAFYQNNEALIQARENQALMDETLAKLGETVSTVKNQILADFLPAISDIVTAFSDMVSGVEGADTALATAVENMVNAAVEKLPEFLNFGLEIIKAVVSGIADNLPTLLEGAVQILAELGAAIIELLPTLGEAATSILEYLANALNNDLPVFLENLPDLVQGVLDSITENLPAVLEKGVEILSSLIQGIIGAIPDLIAALPDIIVSITEFIAENLPAILEAGVQIIGALVEGLFYAIPELIAAIPEIGLAITEGLWNLIDVAVEIGTALVEGIAEGITGAAGWLMEQIGDFIDWVIDGIKGFFGIGSGGGGSGGGGSSGRSGSSRAATARAAAMPAPAPTDGPAGGTPVSVAAEDGGSLSARSLTAGRSRVLQAMQTSMPAMEQRVAAATAAMAPASAYYDPFAAHRAASQAGQPEQGQSAAPQRVQLDIEFKPREAARFLKPHIDEETNRKGESLARGG</sequence>
<comment type="caution">
    <text evidence="2">The sequence shown here is derived from an EMBL/GenBank/DDBJ whole genome shotgun (WGS) entry which is preliminary data.</text>
</comment>
<evidence type="ECO:0000313" key="3">
    <source>
        <dbReference type="Proteomes" id="UP000760668"/>
    </source>
</evidence>
<reference evidence="2" key="1">
    <citation type="journal article" date="2021" name="PeerJ">
        <title>Extensive microbial diversity within the chicken gut microbiome revealed by metagenomics and culture.</title>
        <authorList>
            <person name="Gilroy R."/>
            <person name="Ravi A."/>
            <person name="Getino M."/>
            <person name="Pursley I."/>
            <person name="Horton D.L."/>
            <person name="Alikhan N.F."/>
            <person name="Baker D."/>
            <person name="Gharbi K."/>
            <person name="Hall N."/>
            <person name="Watson M."/>
            <person name="Adriaenssens E.M."/>
            <person name="Foster-Nyarko E."/>
            <person name="Jarju S."/>
            <person name="Secka A."/>
            <person name="Antonio M."/>
            <person name="Oren A."/>
            <person name="Chaudhuri R.R."/>
            <person name="La Ragione R."/>
            <person name="Hildebrand F."/>
            <person name="Pallen M.J."/>
        </authorList>
    </citation>
    <scope>NUCLEOTIDE SEQUENCE</scope>
    <source>
        <strain evidence="2">CHK179-5677</strain>
    </source>
</reference>
<evidence type="ECO:0000256" key="1">
    <source>
        <dbReference type="SAM" id="MobiDB-lite"/>
    </source>
</evidence>
<dbReference type="RefSeq" id="WP_294756057.1">
    <property type="nucleotide sequence ID" value="NZ_DYUC01000106.1"/>
</dbReference>
<reference evidence="2" key="2">
    <citation type="submission" date="2021-09" db="EMBL/GenBank/DDBJ databases">
        <authorList>
            <person name="Gilroy R."/>
        </authorList>
    </citation>
    <scope>NUCLEOTIDE SEQUENCE</scope>
    <source>
        <strain evidence="2">CHK179-5677</strain>
    </source>
</reference>
<evidence type="ECO:0008006" key="4">
    <source>
        <dbReference type="Google" id="ProtNLM"/>
    </source>
</evidence>
<dbReference type="EMBL" id="DYUC01000106">
    <property type="protein sequence ID" value="HJG87454.1"/>
    <property type="molecule type" value="Genomic_DNA"/>
</dbReference>
<feature type="region of interest" description="Disordered" evidence="1">
    <location>
        <begin position="641"/>
        <end position="662"/>
    </location>
</feature>
<proteinExistence type="predicted"/>